<dbReference type="KEGG" id="sulj:SJPD1_1905"/>
<sequence>MGFKERSFTQPIYIEESIEAKKAIIISCEGRVTEFEYFNGIKNNLSSFIDVVLEIHVIPKYSNASEPKDIVKNLEEYITNTYDYKNGHDECWLVLDREKVPERKTNILAIVSTCKSKNYNIAITNPTFEFWLLLHLENIEQYDKEVLFKNDNVNTKRKFIDKELSNRLLGYNKRKGCFPTKIITKENIQRALEQEKLFENEFEKILDKLGSNVGKLINKIVQFD</sequence>
<dbReference type="InterPro" id="IPR025591">
    <property type="entry name" value="RloB"/>
</dbReference>
<evidence type="ECO:0008006" key="3">
    <source>
        <dbReference type="Google" id="ProtNLM"/>
    </source>
</evidence>
<evidence type="ECO:0000313" key="2">
    <source>
        <dbReference type="Proteomes" id="UP000217349"/>
    </source>
</evidence>
<accession>A0A290HWH5</accession>
<dbReference type="AlphaFoldDB" id="A0A290HWH5"/>
<dbReference type="Pfam" id="PF13707">
    <property type="entry name" value="RloB"/>
    <property type="match status" value="1"/>
</dbReference>
<dbReference type="Proteomes" id="UP000217349">
    <property type="component" value="Chromosome"/>
</dbReference>
<gene>
    <name evidence="1" type="ORF">SJPD1_1905</name>
</gene>
<proteinExistence type="predicted"/>
<evidence type="ECO:0000313" key="1">
    <source>
        <dbReference type="EMBL" id="ATB70010.1"/>
    </source>
</evidence>
<dbReference type="OrthoDB" id="9796523at2"/>
<name>A0A290HWH5_9BACT</name>
<reference evidence="2" key="1">
    <citation type="submission" date="2017-09" db="EMBL/GenBank/DDBJ databases">
        <title>The complete genome of Sulfurospirillum sp. JPD-1.</title>
        <authorList>
            <person name="Goris T."/>
        </authorList>
    </citation>
    <scope>NUCLEOTIDE SEQUENCE [LARGE SCALE GENOMIC DNA]</scope>
    <source>
        <strain evidence="2">JPD-1</strain>
    </source>
</reference>
<dbReference type="EMBL" id="CP023275">
    <property type="protein sequence ID" value="ATB70010.1"/>
    <property type="molecule type" value="Genomic_DNA"/>
</dbReference>
<organism evidence="1 2">
    <name type="scientific">Sulfurospirillum diekertiae</name>
    <dbReference type="NCBI Taxonomy" id="1854492"/>
    <lineage>
        <taxon>Bacteria</taxon>
        <taxon>Pseudomonadati</taxon>
        <taxon>Campylobacterota</taxon>
        <taxon>Epsilonproteobacteria</taxon>
        <taxon>Campylobacterales</taxon>
        <taxon>Sulfurospirillaceae</taxon>
        <taxon>Sulfurospirillum</taxon>
    </lineage>
</organism>
<protein>
    <recommendedName>
        <fullName evidence="3">RloB domain-containing protein</fullName>
    </recommendedName>
</protein>
<dbReference type="RefSeq" id="WP_096046945.1">
    <property type="nucleotide sequence ID" value="NZ_CP023275.1"/>
</dbReference>